<reference evidence="8" key="1">
    <citation type="submission" date="2015-04" db="EMBL/GenBank/DDBJ databases">
        <title>The genome sequence of the plant pathogenic Rhizarian Plasmodiophora brassicae reveals insights in its biotrophic life cycle and the origin of chitin synthesis.</title>
        <authorList>
            <person name="Schwelm A."/>
            <person name="Fogelqvist J."/>
            <person name="Knaust A."/>
            <person name="Julke S."/>
            <person name="Lilja T."/>
            <person name="Dhandapani V."/>
            <person name="Bonilla-Rosso G."/>
            <person name="Karlsson M."/>
            <person name="Shevchenko A."/>
            <person name="Choi S.R."/>
            <person name="Kim H.G."/>
            <person name="Park J.Y."/>
            <person name="Lim Y.P."/>
            <person name="Ludwig-Muller J."/>
            <person name="Dixelius C."/>
        </authorList>
    </citation>
    <scope>NUCLEOTIDE SEQUENCE</scope>
    <source>
        <tissue evidence="8">Potato root galls</tissue>
    </source>
</reference>
<evidence type="ECO:0000256" key="1">
    <source>
        <dbReference type="ARBA" id="ARBA00004123"/>
    </source>
</evidence>
<dbReference type="Pfam" id="PF09734">
    <property type="entry name" value="Tau95"/>
    <property type="match status" value="1"/>
</dbReference>
<dbReference type="EMBL" id="HACM01005131">
    <property type="protein sequence ID" value="CRZ05573.1"/>
    <property type="molecule type" value="Transcribed_RNA"/>
</dbReference>
<evidence type="ECO:0000256" key="2">
    <source>
        <dbReference type="ARBA" id="ARBA00023125"/>
    </source>
</evidence>
<dbReference type="GO" id="GO:0000127">
    <property type="term" value="C:transcription factor TFIIIC complex"/>
    <property type="evidence" value="ECO:0007669"/>
    <property type="project" value="InterPro"/>
</dbReference>
<keyword evidence="4" id="KW-0539">Nucleus</keyword>
<dbReference type="GO" id="GO:0001002">
    <property type="term" value="F:RNA polymerase III type 1 promoter sequence-specific DNA binding"/>
    <property type="evidence" value="ECO:0007669"/>
    <property type="project" value="TreeGrafter"/>
</dbReference>
<evidence type="ECO:0008006" key="9">
    <source>
        <dbReference type="Google" id="ProtNLM"/>
    </source>
</evidence>
<protein>
    <recommendedName>
        <fullName evidence="9">Transcription factor IIIC subunit 5 HTH domain-containing protein</fullName>
    </recommendedName>
</protein>
<dbReference type="Gene3D" id="3.30.200.160">
    <property type="entry name" value="TFIIIC, subcomplex tauA, subunit Sfc1, barrel domain"/>
    <property type="match status" value="1"/>
</dbReference>
<dbReference type="InterPro" id="IPR040454">
    <property type="entry name" value="TF_IIIC_Tfc1/Sfc1"/>
</dbReference>
<feature type="domain" description="Transcription factor IIIC subunit Tfc1/Sfc1 triple barrel" evidence="7">
    <location>
        <begin position="25"/>
        <end position="135"/>
    </location>
</feature>
<evidence type="ECO:0000256" key="3">
    <source>
        <dbReference type="ARBA" id="ARBA00023163"/>
    </source>
</evidence>
<dbReference type="GO" id="GO:0001003">
    <property type="term" value="F:RNA polymerase III type 2 promoter sequence-specific DNA binding"/>
    <property type="evidence" value="ECO:0007669"/>
    <property type="project" value="TreeGrafter"/>
</dbReference>
<evidence type="ECO:0000259" key="6">
    <source>
        <dbReference type="Pfam" id="PF09734"/>
    </source>
</evidence>
<proteinExistence type="predicted"/>
<dbReference type="InterPro" id="IPR042536">
    <property type="entry name" value="TFIIIC_tauA_Sfc1"/>
</dbReference>
<keyword evidence="2" id="KW-0238">DNA-binding</keyword>
<name>A0A0H5QU82_9EUKA</name>
<dbReference type="PANTHER" id="PTHR13230">
    <property type="entry name" value="GENERAL TRANSCRIPTION FACTOR IIIC, POLYPEPTIDE 5"/>
    <property type="match status" value="1"/>
</dbReference>
<dbReference type="Pfam" id="PF17682">
    <property type="entry name" value="Tau95_N"/>
    <property type="match status" value="1"/>
</dbReference>
<sequence length="487" mass="55168">MPSALLSSTSNAEVELTIGERVFASIEIPGSVNDPDKAIEALNGNDSICKALSLAVSSFNEPISVDPACQQGQGLTLKLRPDDPYSRPIDANISPYSCFLLEIRRPRRSPSSATIQVLGRVNHVARFEFLDDFQIVHNSRFLKDMQLLPPVFMSNISSPRDYKFRDVPTGISRQKRLQSRRDDHHTRFSRFALIPFDSPTIPMGPEEGSFAASPDALNDPVTRLLKEKFDERPLISKRLLLYSMRLANQDRRSVIRFVYCVAYRFSGGPWRGLWCRYGYDPRKDSSSLPYQCIDIRIREEFATAVAAKRRQHLELPKTKADNLIRKRKHFNGLNPSHPDVTMVITPSDIDFSAPPHRSFAMYQLCDLSGPDLLAVVNNARPTSVCHHRTGWAMKEVLDEIRSIMKHRISMWMSLASTEHHSSSEAAPSWEQILHDSAEKLAVDADAVDNIFPDAFDFEDEADFDQDAPFESDDMKSSSSLDEFEIFE</sequence>
<feature type="domain" description="Transcription factor IIIC subunit 5 HTH" evidence="6">
    <location>
        <begin position="147"/>
        <end position="296"/>
    </location>
</feature>
<evidence type="ECO:0000313" key="8">
    <source>
        <dbReference type="EMBL" id="CRZ05573.1"/>
    </source>
</evidence>
<comment type="subcellular location">
    <subcellularLocation>
        <location evidence="1">Nucleus</location>
    </subcellularLocation>
</comment>
<dbReference type="GO" id="GO:0006384">
    <property type="term" value="P:transcription initiation at RNA polymerase III promoter"/>
    <property type="evidence" value="ECO:0007669"/>
    <property type="project" value="InterPro"/>
</dbReference>
<evidence type="ECO:0000256" key="4">
    <source>
        <dbReference type="ARBA" id="ARBA00023242"/>
    </source>
</evidence>
<organism evidence="8">
    <name type="scientific">Spongospora subterranea</name>
    <dbReference type="NCBI Taxonomy" id="70186"/>
    <lineage>
        <taxon>Eukaryota</taxon>
        <taxon>Sar</taxon>
        <taxon>Rhizaria</taxon>
        <taxon>Endomyxa</taxon>
        <taxon>Phytomyxea</taxon>
        <taxon>Plasmodiophorida</taxon>
        <taxon>Plasmodiophoridae</taxon>
        <taxon>Spongospora</taxon>
    </lineage>
</organism>
<accession>A0A0H5QU82</accession>
<dbReference type="AlphaFoldDB" id="A0A0H5QU82"/>
<dbReference type="PANTHER" id="PTHR13230:SF5">
    <property type="entry name" value="GENERAL TRANSCRIPTION FACTOR 3C POLYPEPTIDE 5"/>
    <property type="match status" value="1"/>
</dbReference>
<evidence type="ECO:0000259" key="7">
    <source>
        <dbReference type="Pfam" id="PF17682"/>
    </source>
</evidence>
<dbReference type="InterPro" id="IPR019136">
    <property type="entry name" value="TF_IIIC_su-5_HTH"/>
</dbReference>
<dbReference type="GO" id="GO:0005634">
    <property type="term" value="C:nucleus"/>
    <property type="evidence" value="ECO:0007669"/>
    <property type="project" value="UniProtKB-SubCell"/>
</dbReference>
<keyword evidence="3" id="KW-0804">Transcription</keyword>
<feature type="region of interest" description="Disordered" evidence="5">
    <location>
        <begin position="465"/>
        <end position="487"/>
    </location>
</feature>
<evidence type="ECO:0000256" key="5">
    <source>
        <dbReference type="SAM" id="MobiDB-lite"/>
    </source>
</evidence>
<dbReference type="InterPro" id="IPR041499">
    <property type="entry name" value="Tfc1/Sfc1_N"/>
</dbReference>